<organism evidence="1 2">
    <name type="scientific">Lachnospira eligens</name>
    <dbReference type="NCBI Taxonomy" id="39485"/>
    <lineage>
        <taxon>Bacteria</taxon>
        <taxon>Bacillati</taxon>
        <taxon>Bacillota</taxon>
        <taxon>Clostridia</taxon>
        <taxon>Lachnospirales</taxon>
        <taxon>Lachnospiraceae</taxon>
        <taxon>Lachnospira</taxon>
    </lineage>
</organism>
<reference evidence="1 2" key="1">
    <citation type="submission" date="2018-08" db="EMBL/GenBank/DDBJ databases">
        <title>A genome reference for cultivated species of the human gut microbiota.</title>
        <authorList>
            <person name="Zou Y."/>
            <person name="Xue W."/>
            <person name="Luo G."/>
        </authorList>
    </citation>
    <scope>NUCLEOTIDE SEQUENCE [LARGE SCALE GENOMIC DNA]</scope>
    <source>
        <strain evidence="1 2">AM37-3BH</strain>
    </source>
</reference>
<gene>
    <name evidence="1" type="ORF">DW858_02600</name>
</gene>
<proteinExistence type="predicted"/>
<sequence>MEDKCMEWRQEKDMPVFMYIFLNKIDDAEEARWTEKEKNEGYKTYKKLLELTEDDSSDVIKKCLRIIKETRHIVEYELWNKIVYFMTDYINGETVWG</sequence>
<evidence type="ECO:0000313" key="2">
    <source>
        <dbReference type="Proteomes" id="UP000285844"/>
    </source>
</evidence>
<evidence type="ECO:0000313" key="1">
    <source>
        <dbReference type="EMBL" id="RHC14733.1"/>
    </source>
</evidence>
<comment type="caution">
    <text evidence="1">The sequence shown here is derived from an EMBL/GenBank/DDBJ whole genome shotgun (WGS) entry which is preliminary data.</text>
</comment>
<dbReference type="AlphaFoldDB" id="A0A413Z0E3"/>
<protein>
    <submittedName>
        <fullName evidence="1">Uncharacterized protein</fullName>
    </submittedName>
</protein>
<dbReference type="EMBL" id="QSHM01000002">
    <property type="protein sequence ID" value="RHC14733.1"/>
    <property type="molecule type" value="Genomic_DNA"/>
</dbReference>
<name>A0A413Z0E3_9FIRM</name>
<dbReference type="Proteomes" id="UP000285844">
    <property type="component" value="Unassembled WGS sequence"/>
</dbReference>
<accession>A0A413Z0E3</accession>